<sequence>MNPNRLTRTSNVVMLRSASGDNRESASPEKEGGMHLNRHECGGRTMSQKYKISVAKIDFHYFPYVNMLAFLYFFTSVTTYLQN</sequence>
<dbReference type="AlphaFoldDB" id="A0AAE1IX61"/>
<name>A0AAE1IX61_9FABA</name>
<accession>A0AAE1IX61</accession>
<evidence type="ECO:0000256" key="2">
    <source>
        <dbReference type="SAM" id="Phobius"/>
    </source>
</evidence>
<feature type="compositionally biased region" description="Basic and acidic residues" evidence="1">
    <location>
        <begin position="21"/>
        <end position="40"/>
    </location>
</feature>
<feature type="compositionally biased region" description="Polar residues" evidence="1">
    <location>
        <begin position="1"/>
        <end position="12"/>
    </location>
</feature>
<protein>
    <recommendedName>
        <fullName evidence="5">Transmembrane protein</fullName>
    </recommendedName>
</protein>
<keyword evidence="2" id="KW-0812">Transmembrane</keyword>
<feature type="region of interest" description="Disordered" evidence="1">
    <location>
        <begin position="1"/>
        <end position="40"/>
    </location>
</feature>
<dbReference type="Proteomes" id="UP001293593">
    <property type="component" value="Unassembled WGS sequence"/>
</dbReference>
<gene>
    <name evidence="3" type="ORF">QN277_007342</name>
</gene>
<keyword evidence="2" id="KW-0472">Membrane</keyword>
<evidence type="ECO:0008006" key="5">
    <source>
        <dbReference type="Google" id="ProtNLM"/>
    </source>
</evidence>
<dbReference type="EMBL" id="JAWXYG010000012">
    <property type="protein sequence ID" value="KAK4257804.1"/>
    <property type="molecule type" value="Genomic_DNA"/>
</dbReference>
<keyword evidence="4" id="KW-1185">Reference proteome</keyword>
<reference evidence="3" key="1">
    <citation type="submission" date="2023-10" db="EMBL/GenBank/DDBJ databases">
        <title>Chromosome-level genome of the transformable northern wattle, Acacia crassicarpa.</title>
        <authorList>
            <person name="Massaro I."/>
            <person name="Sinha N.R."/>
            <person name="Poethig S."/>
            <person name="Leichty A.R."/>
        </authorList>
    </citation>
    <scope>NUCLEOTIDE SEQUENCE</scope>
    <source>
        <strain evidence="3">Acra3RX</strain>
        <tissue evidence="3">Leaf</tissue>
    </source>
</reference>
<keyword evidence="2" id="KW-1133">Transmembrane helix</keyword>
<proteinExistence type="predicted"/>
<comment type="caution">
    <text evidence="3">The sequence shown here is derived from an EMBL/GenBank/DDBJ whole genome shotgun (WGS) entry which is preliminary data.</text>
</comment>
<evidence type="ECO:0000313" key="3">
    <source>
        <dbReference type="EMBL" id="KAK4257804.1"/>
    </source>
</evidence>
<evidence type="ECO:0000313" key="4">
    <source>
        <dbReference type="Proteomes" id="UP001293593"/>
    </source>
</evidence>
<evidence type="ECO:0000256" key="1">
    <source>
        <dbReference type="SAM" id="MobiDB-lite"/>
    </source>
</evidence>
<feature type="transmembrane region" description="Helical" evidence="2">
    <location>
        <begin position="61"/>
        <end position="81"/>
    </location>
</feature>
<organism evidence="3 4">
    <name type="scientific">Acacia crassicarpa</name>
    <name type="common">northern wattle</name>
    <dbReference type="NCBI Taxonomy" id="499986"/>
    <lineage>
        <taxon>Eukaryota</taxon>
        <taxon>Viridiplantae</taxon>
        <taxon>Streptophyta</taxon>
        <taxon>Embryophyta</taxon>
        <taxon>Tracheophyta</taxon>
        <taxon>Spermatophyta</taxon>
        <taxon>Magnoliopsida</taxon>
        <taxon>eudicotyledons</taxon>
        <taxon>Gunneridae</taxon>
        <taxon>Pentapetalae</taxon>
        <taxon>rosids</taxon>
        <taxon>fabids</taxon>
        <taxon>Fabales</taxon>
        <taxon>Fabaceae</taxon>
        <taxon>Caesalpinioideae</taxon>
        <taxon>mimosoid clade</taxon>
        <taxon>Acacieae</taxon>
        <taxon>Acacia</taxon>
    </lineage>
</organism>